<dbReference type="OrthoDB" id="8080408at2"/>
<reference evidence="1 2" key="1">
    <citation type="submission" date="2015-05" db="EMBL/GenBank/DDBJ databases">
        <title>Draft genome sequence of Microvirga vignae strain BR3299, a novel nitrogen fixing bacteria isolated from Brazil semi-aired region.</title>
        <authorList>
            <person name="Zilli J.E."/>
            <person name="Passos S.R."/>
            <person name="Leite J."/>
            <person name="Baldani J.I."/>
            <person name="Xavier G.R."/>
            <person name="Rumjaneck N.G."/>
            <person name="Simoes-Araujo J.L."/>
        </authorList>
    </citation>
    <scope>NUCLEOTIDE SEQUENCE [LARGE SCALE GENOMIC DNA]</scope>
    <source>
        <strain evidence="1 2">BR3299</strain>
    </source>
</reference>
<name>A0A0H1R9A6_9HYPH</name>
<gene>
    <name evidence="1" type="ORF">AA309_20240</name>
</gene>
<evidence type="ECO:0000313" key="2">
    <source>
        <dbReference type="Proteomes" id="UP000035489"/>
    </source>
</evidence>
<organism evidence="1 2">
    <name type="scientific">Microvirga vignae</name>
    <dbReference type="NCBI Taxonomy" id="1225564"/>
    <lineage>
        <taxon>Bacteria</taxon>
        <taxon>Pseudomonadati</taxon>
        <taxon>Pseudomonadota</taxon>
        <taxon>Alphaproteobacteria</taxon>
        <taxon>Hyphomicrobiales</taxon>
        <taxon>Methylobacteriaceae</taxon>
        <taxon>Microvirga</taxon>
    </lineage>
</organism>
<dbReference type="PATRIC" id="fig|1225564.3.peg.5364"/>
<dbReference type="STRING" id="1225564.AA309_20240"/>
<comment type="caution">
    <text evidence="1">The sequence shown here is derived from an EMBL/GenBank/DDBJ whole genome shotgun (WGS) entry which is preliminary data.</text>
</comment>
<dbReference type="Proteomes" id="UP000035489">
    <property type="component" value="Unassembled WGS sequence"/>
</dbReference>
<evidence type="ECO:0000313" key="1">
    <source>
        <dbReference type="EMBL" id="KLK91426.1"/>
    </source>
</evidence>
<dbReference type="EMBL" id="LCYG01000055">
    <property type="protein sequence ID" value="KLK91426.1"/>
    <property type="molecule type" value="Genomic_DNA"/>
</dbReference>
<proteinExistence type="predicted"/>
<protein>
    <submittedName>
        <fullName evidence="1">Uncharacterized protein</fullName>
    </submittedName>
</protein>
<sequence>MANETVLSLSGMGVAPYSARGLTQTLTPIGQATSVRRTINGGLVDLSLAAFRKYRSTISGGDQRAPSVDGVWPGQIVTVDCISELAYPVGGTPQRTVVAGSSHEDGGFVYYRPRLQMMVVGFTATQDEWGATVKWQLELEEV</sequence>
<dbReference type="RefSeq" id="WP_047190825.1">
    <property type="nucleotide sequence ID" value="NZ_LCYG01000055.1"/>
</dbReference>
<dbReference type="AlphaFoldDB" id="A0A0H1R9A6"/>
<accession>A0A0H1R9A6</accession>
<keyword evidence="2" id="KW-1185">Reference proteome</keyword>